<evidence type="ECO:0000259" key="9">
    <source>
        <dbReference type="PROSITE" id="PS50119"/>
    </source>
</evidence>
<dbReference type="InterPro" id="IPR003879">
    <property type="entry name" value="Butyrophylin_SPRY"/>
</dbReference>
<dbReference type="InterPro" id="IPR043136">
    <property type="entry name" value="B30.2/SPRY_sf"/>
</dbReference>
<feature type="domain" description="B box-type" evidence="9">
    <location>
        <begin position="170"/>
        <end position="210"/>
    </location>
</feature>
<dbReference type="Pfam" id="PF13445">
    <property type="entry name" value="zf-RING_UBOX"/>
    <property type="match status" value="1"/>
</dbReference>
<evidence type="ECO:0000313" key="11">
    <source>
        <dbReference type="Ensembl" id="ENSATEP00000018640.2"/>
    </source>
</evidence>
<dbReference type="InterPro" id="IPR017907">
    <property type="entry name" value="Znf_RING_CS"/>
</dbReference>
<dbReference type="InterPro" id="IPR013320">
    <property type="entry name" value="ConA-like_dom_sf"/>
</dbReference>
<dbReference type="Pfam" id="PF13765">
    <property type="entry name" value="PRY"/>
    <property type="match status" value="1"/>
</dbReference>
<dbReference type="Gene3D" id="2.60.120.920">
    <property type="match status" value="1"/>
</dbReference>
<keyword evidence="2" id="KW-0479">Metal-binding</keyword>
<keyword evidence="3 6" id="KW-0863">Zinc-finger</keyword>
<dbReference type="RefSeq" id="XP_026208586.1">
    <property type="nucleotide sequence ID" value="XM_026352801.1"/>
</dbReference>
<sequence length="577" mass="65664">MIRTLNMTSQTVQNATGAQLEEQFRCCICLYIYTDPVSITCGHNFCLDCIEDYWDTKDKPECPLCKEVFPSRPELRINHGFADIIEFLRRVLAAATEERGVGDVVPSATRKPYRVSEAEEVPCDICNENKSSAVKSCLTCQASYCDIHLTPHQTDAELQRHRVTDPATFPTSHLCRNHNKPLTMFCKKDRTPVCEKCAARDHKHHKTVPMEKESNRIKTNVREKKAEIQKMIQARQRKMEEIKDSVDLSKSITEREIMNSYQVCTTLINAINRHRADLVEELELRQEETERRAKDLNNELHQEISDLQTRNSELLHLELTQNPLHVLQSFPSLSRLPSTREWSKIAVHSDNCMGTVRKVISKFMDVCQDIENKLCAEEADKMNQYAVDVTLDPATASNWLALSTDGKKVSCQMKKTPRPDNPQRFDSCVCVLGKQSFTSGRSYWVVQVGNKTDWDLGVVRHSVNRKGSIIVRPDSGYWAICRRKGGSLSACAGPSTTIHLQETPQKVGIFLDYEKGSVSFYDAQAKTHIYTYSGCNFTEPLHPYFNPCVQDNGKNMAPLVICPLEGRVREVQDIIIQ</sequence>
<dbReference type="SMART" id="SM00336">
    <property type="entry name" value="BBOX"/>
    <property type="match status" value="2"/>
</dbReference>
<dbReference type="Gene3D" id="3.30.160.60">
    <property type="entry name" value="Classic Zinc Finger"/>
    <property type="match status" value="1"/>
</dbReference>
<dbReference type="InParanoid" id="A0A3Q1IER9"/>
<dbReference type="Proteomes" id="UP000265040">
    <property type="component" value="Chromosome 18"/>
</dbReference>
<dbReference type="Gene3D" id="3.30.40.10">
    <property type="entry name" value="Zinc/RING finger domain, C3HC4 (zinc finger)"/>
    <property type="match status" value="1"/>
</dbReference>
<dbReference type="SMART" id="SM00184">
    <property type="entry name" value="RING"/>
    <property type="match status" value="1"/>
</dbReference>
<dbReference type="SUPFAM" id="SSF57845">
    <property type="entry name" value="B-box zinc-binding domain"/>
    <property type="match status" value="1"/>
</dbReference>
<keyword evidence="7" id="KW-0175">Coiled coil</keyword>
<dbReference type="Gene3D" id="4.10.830.40">
    <property type="match status" value="1"/>
</dbReference>
<evidence type="ECO:0000259" key="10">
    <source>
        <dbReference type="PROSITE" id="PS50188"/>
    </source>
</evidence>
<evidence type="ECO:0000256" key="4">
    <source>
        <dbReference type="ARBA" id="ARBA00022833"/>
    </source>
</evidence>
<dbReference type="AlphaFoldDB" id="A0A3Q1IER9"/>
<dbReference type="PROSITE" id="PS50188">
    <property type="entry name" value="B302_SPRY"/>
    <property type="match status" value="1"/>
</dbReference>
<dbReference type="PRINTS" id="PR01407">
    <property type="entry name" value="BUTYPHLNCDUF"/>
</dbReference>
<keyword evidence="12" id="KW-1185">Reference proteome</keyword>
<dbReference type="CDD" id="cd19802">
    <property type="entry name" value="Bbox1_TRIM8-like"/>
    <property type="match status" value="1"/>
</dbReference>
<evidence type="ECO:0000256" key="1">
    <source>
        <dbReference type="ARBA" id="ARBA00022588"/>
    </source>
</evidence>
<dbReference type="InterPro" id="IPR013083">
    <property type="entry name" value="Znf_RING/FYVE/PHD"/>
</dbReference>
<dbReference type="GO" id="GO:0045087">
    <property type="term" value="P:innate immune response"/>
    <property type="evidence" value="ECO:0007669"/>
    <property type="project" value="UniProtKB-KW"/>
</dbReference>
<evidence type="ECO:0000256" key="3">
    <source>
        <dbReference type="ARBA" id="ARBA00022771"/>
    </source>
</evidence>
<dbReference type="CDD" id="cd13733">
    <property type="entry name" value="SPRY_PRY_C-I_1"/>
    <property type="match status" value="1"/>
</dbReference>
<dbReference type="FunFam" id="2.60.120.920:FF:000004">
    <property type="entry name" value="Butyrophilin subfamily 1 member A1"/>
    <property type="match status" value="1"/>
</dbReference>
<evidence type="ECO:0000256" key="7">
    <source>
        <dbReference type="SAM" id="Coils"/>
    </source>
</evidence>
<dbReference type="InterPro" id="IPR003877">
    <property type="entry name" value="SPRY_dom"/>
</dbReference>
<protein>
    <submittedName>
        <fullName evidence="11">Uncharacterized protein</fullName>
    </submittedName>
</protein>
<keyword evidence="1" id="KW-0399">Innate immunity</keyword>
<dbReference type="GeneID" id="113157357"/>
<keyword evidence="4" id="KW-0862">Zinc</keyword>
<reference evidence="11" key="1">
    <citation type="submission" date="2021-04" db="EMBL/GenBank/DDBJ databases">
        <authorList>
            <consortium name="Wellcome Sanger Institute Data Sharing"/>
        </authorList>
    </citation>
    <scope>NUCLEOTIDE SEQUENCE [LARGE SCALE GENOMIC DNA]</scope>
</reference>
<dbReference type="InterPro" id="IPR051051">
    <property type="entry name" value="E3_ubiq-ligase_TRIM/RNF"/>
</dbReference>
<dbReference type="InterPro" id="IPR006574">
    <property type="entry name" value="PRY"/>
</dbReference>
<evidence type="ECO:0000256" key="5">
    <source>
        <dbReference type="ARBA" id="ARBA00022859"/>
    </source>
</evidence>
<dbReference type="GO" id="GO:0008270">
    <property type="term" value="F:zinc ion binding"/>
    <property type="evidence" value="ECO:0007669"/>
    <property type="project" value="UniProtKB-KW"/>
</dbReference>
<dbReference type="OrthoDB" id="365379at2759"/>
<dbReference type="PROSITE" id="PS00518">
    <property type="entry name" value="ZF_RING_1"/>
    <property type="match status" value="1"/>
</dbReference>
<evidence type="ECO:0000313" key="12">
    <source>
        <dbReference type="Proteomes" id="UP000265040"/>
    </source>
</evidence>
<dbReference type="InterPro" id="IPR000315">
    <property type="entry name" value="Znf_B-box"/>
</dbReference>
<feature type="domain" description="B30.2/SPRY" evidence="10">
    <location>
        <begin position="369"/>
        <end position="564"/>
    </location>
</feature>
<dbReference type="InterPro" id="IPR058030">
    <property type="entry name" value="TRIM8/14/16/25/29/45/65_CC"/>
</dbReference>
<dbReference type="GeneTree" id="ENSGT01040000240385"/>
<feature type="coiled-coil region" evidence="7">
    <location>
        <begin position="279"/>
        <end position="317"/>
    </location>
</feature>
<reference evidence="11" key="2">
    <citation type="submission" date="2025-08" db="UniProtKB">
        <authorList>
            <consortium name="Ensembl"/>
        </authorList>
    </citation>
    <scope>IDENTIFICATION</scope>
</reference>
<feature type="domain" description="RING-type" evidence="8">
    <location>
        <begin position="26"/>
        <end position="66"/>
    </location>
</feature>
<name>A0A3Q1IER9_ANATE</name>
<evidence type="ECO:0000259" key="8">
    <source>
        <dbReference type="PROSITE" id="PS50089"/>
    </source>
</evidence>
<dbReference type="SMART" id="SM00589">
    <property type="entry name" value="PRY"/>
    <property type="match status" value="1"/>
</dbReference>
<evidence type="ECO:0000256" key="2">
    <source>
        <dbReference type="ARBA" id="ARBA00022723"/>
    </source>
</evidence>
<dbReference type="SUPFAM" id="SSF57850">
    <property type="entry name" value="RING/U-box"/>
    <property type="match status" value="1"/>
</dbReference>
<dbReference type="InterPro" id="IPR001841">
    <property type="entry name" value="Znf_RING"/>
</dbReference>
<dbReference type="Pfam" id="PF00622">
    <property type="entry name" value="SPRY"/>
    <property type="match status" value="1"/>
</dbReference>
<dbReference type="InterPro" id="IPR001870">
    <property type="entry name" value="B30.2/SPRY"/>
</dbReference>
<dbReference type="InterPro" id="IPR027370">
    <property type="entry name" value="Znf-RING_euk"/>
</dbReference>
<dbReference type="PANTHER" id="PTHR25465">
    <property type="entry name" value="B-BOX DOMAIN CONTAINING"/>
    <property type="match status" value="1"/>
</dbReference>
<dbReference type="Ensembl" id="ENSATET00000018953.3">
    <property type="protein sequence ID" value="ENSATEP00000018640.2"/>
    <property type="gene ID" value="ENSATEG00000012979.3"/>
</dbReference>
<dbReference type="Pfam" id="PF00643">
    <property type="entry name" value="zf-B_box"/>
    <property type="match status" value="1"/>
</dbReference>
<dbReference type="SMART" id="SM00449">
    <property type="entry name" value="SPRY"/>
    <property type="match status" value="1"/>
</dbReference>
<organism evidence="11 12">
    <name type="scientific">Anabas testudineus</name>
    <name type="common">Climbing perch</name>
    <name type="synonym">Anthias testudineus</name>
    <dbReference type="NCBI Taxonomy" id="64144"/>
    <lineage>
        <taxon>Eukaryota</taxon>
        <taxon>Metazoa</taxon>
        <taxon>Chordata</taxon>
        <taxon>Craniata</taxon>
        <taxon>Vertebrata</taxon>
        <taxon>Euteleostomi</taxon>
        <taxon>Actinopterygii</taxon>
        <taxon>Neopterygii</taxon>
        <taxon>Teleostei</taxon>
        <taxon>Neoteleostei</taxon>
        <taxon>Acanthomorphata</taxon>
        <taxon>Anabantaria</taxon>
        <taxon>Anabantiformes</taxon>
        <taxon>Anabantoidei</taxon>
        <taxon>Anabantidae</taxon>
        <taxon>Anabas</taxon>
    </lineage>
</organism>
<dbReference type="PROSITE" id="PS50089">
    <property type="entry name" value="ZF_RING_2"/>
    <property type="match status" value="1"/>
</dbReference>
<accession>A0A3Q1IER9</accession>
<keyword evidence="5" id="KW-0391">Immunity</keyword>
<dbReference type="GO" id="GO:0005737">
    <property type="term" value="C:cytoplasm"/>
    <property type="evidence" value="ECO:0007669"/>
    <property type="project" value="UniProtKB-ARBA"/>
</dbReference>
<reference evidence="11" key="3">
    <citation type="submission" date="2025-09" db="UniProtKB">
        <authorList>
            <consortium name="Ensembl"/>
        </authorList>
    </citation>
    <scope>IDENTIFICATION</scope>
</reference>
<dbReference type="CDD" id="cd19769">
    <property type="entry name" value="Bbox2_TRIM16-like"/>
    <property type="match status" value="1"/>
</dbReference>
<dbReference type="STRING" id="64144.ENSATEP00000018640"/>
<evidence type="ECO:0000256" key="6">
    <source>
        <dbReference type="PROSITE-ProRule" id="PRU00024"/>
    </source>
</evidence>
<dbReference type="SUPFAM" id="SSF49899">
    <property type="entry name" value="Concanavalin A-like lectins/glucanases"/>
    <property type="match status" value="1"/>
</dbReference>
<dbReference type="Pfam" id="PF25600">
    <property type="entry name" value="TRIM_CC"/>
    <property type="match status" value="1"/>
</dbReference>
<dbReference type="PANTHER" id="PTHR25465:SF32">
    <property type="entry name" value="BLOODTHIRSTY-RELATED GENE FAMILY, MEMBER 16 ISOFORM X1-RELATED"/>
    <property type="match status" value="1"/>
</dbReference>
<dbReference type="PROSITE" id="PS50119">
    <property type="entry name" value="ZF_BBOX"/>
    <property type="match status" value="1"/>
</dbReference>
<proteinExistence type="predicted"/>